<feature type="region of interest" description="Disordered" evidence="8">
    <location>
        <begin position="366"/>
        <end position="654"/>
    </location>
</feature>
<feature type="compositionally biased region" description="Polar residues" evidence="8">
    <location>
        <begin position="476"/>
        <end position="490"/>
    </location>
</feature>
<keyword evidence="5 7" id="KW-0175">Coiled coil</keyword>
<dbReference type="GO" id="GO:0000132">
    <property type="term" value="P:establishment of mitotic spindle orientation"/>
    <property type="evidence" value="ECO:0007669"/>
    <property type="project" value="TreeGrafter"/>
</dbReference>
<reference evidence="10" key="1">
    <citation type="journal article" date="2023" name="PhytoFront">
        <title>Draft Genome Resources of Seven Strains of Tilletia horrida, Causal Agent of Kernel Smut of Rice.</title>
        <authorList>
            <person name="Khanal S."/>
            <person name="Antony Babu S."/>
            <person name="Zhou X.G."/>
        </authorList>
    </citation>
    <scope>NUCLEOTIDE SEQUENCE</scope>
    <source>
        <strain evidence="10">TX3</strain>
    </source>
</reference>
<dbReference type="GO" id="GO:0008017">
    <property type="term" value="F:microtubule binding"/>
    <property type="evidence" value="ECO:0007669"/>
    <property type="project" value="InterPro"/>
</dbReference>
<feature type="compositionally biased region" description="Polar residues" evidence="8">
    <location>
        <begin position="366"/>
        <end position="385"/>
    </location>
</feature>
<dbReference type="GO" id="GO:0005871">
    <property type="term" value="C:kinesin complex"/>
    <property type="evidence" value="ECO:0007669"/>
    <property type="project" value="TreeGrafter"/>
</dbReference>
<dbReference type="Gene3D" id="6.10.250.1080">
    <property type="match status" value="1"/>
</dbReference>
<gene>
    <name evidence="10" type="primary">NDE1_2</name>
    <name evidence="10" type="ORF">OC842_006679</name>
</gene>
<comment type="subcellular location">
    <subcellularLocation>
        <location evidence="1">Cytoplasm</location>
        <location evidence="1">Cytoskeleton</location>
    </subcellularLocation>
</comment>
<dbReference type="EMBL" id="JAPDMQ010000642">
    <property type="protein sequence ID" value="KAK0521764.1"/>
    <property type="molecule type" value="Genomic_DNA"/>
</dbReference>
<feature type="coiled-coil region" evidence="7">
    <location>
        <begin position="33"/>
        <end position="190"/>
    </location>
</feature>
<dbReference type="GO" id="GO:0047496">
    <property type="term" value="P:vesicle transport along microtubule"/>
    <property type="evidence" value="ECO:0007669"/>
    <property type="project" value="TreeGrafter"/>
</dbReference>
<organism evidence="10 11">
    <name type="scientific">Tilletia horrida</name>
    <dbReference type="NCBI Taxonomy" id="155126"/>
    <lineage>
        <taxon>Eukaryota</taxon>
        <taxon>Fungi</taxon>
        <taxon>Dikarya</taxon>
        <taxon>Basidiomycota</taxon>
        <taxon>Ustilaginomycotina</taxon>
        <taxon>Exobasidiomycetes</taxon>
        <taxon>Tilletiales</taxon>
        <taxon>Tilletiaceae</taxon>
        <taxon>Tilletia</taxon>
    </lineage>
</organism>
<comment type="similarity">
    <text evidence="2">Belongs to the nudE family.</text>
</comment>
<evidence type="ECO:0000256" key="6">
    <source>
        <dbReference type="ARBA" id="ARBA00023212"/>
    </source>
</evidence>
<dbReference type="GO" id="GO:0000776">
    <property type="term" value="C:kinetochore"/>
    <property type="evidence" value="ECO:0007669"/>
    <property type="project" value="TreeGrafter"/>
</dbReference>
<evidence type="ECO:0000259" key="9">
    <source>
        <dbReference type="Pfam" id="PF04880"/>
    </source>
</evidence>
<dbReference type="GO" id="GO:0007020">
    <property type="term" value="P:microtubule nucleation"/>
    <property type="evidence" value="ECO:0007669"/>
    <property type="project" value="TreeGrafter"/>
</dbReference>
<proteinExistence type="inferred from homology"/>
<evidence type="ECO:0000256" key="5">
    <source>
        <dbReference type="ARBA" id="ARBA00023054"/>
    </source>
</evidence>
<evidence type="ECO:0000313" key="11">
    <source>
        <dbReference type="Proteomes" id="UP001176521"/>
    </source>
</evidence>
<keyword evidence="4" id="KW-0493">Microtubule</keyword>
<evidence type="ECO:0000256" key="2">
    <source>
        <dbReference type="ARBA" id="ARBA00007429"/>
    </source>
</evidence>
<dbReference type="PANTHER" id="PTHR10921">
    <property type="entry name" value="NUCLEAR DISTRIBUTION PROTEIN NUDE HOMOLOG 1"/>
    <property type="match status" value="1"/>
</dbReference>
<keyword evidence="11" id="KW-1185">Reference proteome</keyword>
<evidence type="ECO:0000256" key="8">
    <source>
        <dbReference type="SAM" id="MobiDB-lite"/>
    </source>
</evidence>
<dbReference type="InterPro" id="IPR006964">
    <property type="entry name" value="NUDE_dom"/>
</dbReference>
<evidence type="ECO:0000313" key="10">
    <source>
        <dbReference type="EMBL" id="KAK0521764.1"/>
    </source>
</evidence>
<evidence type="ECO:0000256" key="1">
    <source>
        <dbReference type="ARBA" id="ARBA00004245"/>
    </source>
</evidence>
<accession>A0AAN6JHQ7</accession>
<keyword evidence="6" id="KW-0206">Cytoskeleton</keyword>
<evidence type="ECO:0000256" key="4">
    <source>
        <dbReference type="ARBA" id="ARBA00022701"/>
    </source>
</evidence>
<dbReference type="GO" id="GO:0051642">
    <property type="term" value="P:centrosome localization"/>
    <property type="evidence" value="ECO:0007669"/>
    <property type="project" value="TreeGrafter"/>
</dbReference>
<dbReference type="AlphaFoldDB" id="A0AAN6JHQ7"/>
<dbReference type="PANTHER" id="PTHR10921:SF1">
    <property type="entry name" value="NUCLEAR DISTRIBUTION PROTEIN NUDE HOMOLOG"/>
    <property type="match status" value="1"/>
</dbReference>
<dbReference type="GO" id="GO:0007059">
    <property type="term" value="P:chromosome segregation"/>
    <property type="evidence" value="ECO:0007669"/>
    <property type="project" value="TreeGrafter"/>
</dbReference>
<feature type="compositionally biased region" description="Polar residues" evidence="8">
    <location>
        <begin position="256"/>
        <end position="265"/>
    </location>
</feature>
<feature type="compositionally biased region" description="Low complexity" evidence="8">
    <location>
        <begin position="619"/>
        <end position="644"/>
    </location>
</feature>
<feature type="domain" description="NUDE" evidence="9">
    <location>
        <begin position="138"/>
        <end position="262"/>
    </location>
</feature>
<evidence type="ECO:0000256" key="7">
    <source>
        <dbReference type="SAM" id="Coils"/>
    </source>
</evidence>
<feature type="compositionally biased region" description="Gly residues" evidence="8">
    <location>
        <begin position="645"/>
        <end position="654"/>
    </location>
</feature>
<feature type="region of interest" description="Disordered" evidence="8">
    <location>
        <begin position="231"/>
        <end position="349"/>
    </location>
</feature>
<dbReference type="GO" id="GO:0005874">
    <property type="term" value="C:microtubule"/>
    <property type="evidence" value="ECO:0007669"/>
    <property type="project" value="UniProtKB-KW"/>
</dbReference>
<protein>
    <submittedName>
        <fullName evidence="10">NADH:ubiquinone oxidoreductase</fullName>
    </submittedName>
</protein>
<dbReference type="Pfam" id="PF04880">
    <property type="entry name" value="NUDE_C"/>
    <property type="match status" value="1"/>
</dbReference>
<comment type="caution">
    <text evidence="10">The sequence shown here is derived from an EMBL/GenBank/DDBJ whole genome shotgun (WGS) entry which is preliminary data.</text>
</comment>
<feature type="compositionally biased region" description="Basic and acidic residues" evidence="8">
    <location>
        <begin position="563"/>
        <end position="575"/>
    </location>
</feature>
<dbReference type="Proteomes" id="UP001176521">
    <property type="component" value="Unassembled WGS sequence"/>
</dbReference>
<dbReference type="InterPro" id="IPR033494">
    <property type="entry name" value="NUDE"/>
</dbReference>
<keyword evidence="3" id="KW-0963">Cytoplasm</keyword>
<name>A0AAN6JHQ7_9BASI</name>
<feature type="compositionally biased region" description="Low complexity" evidence="8">
    <location>
        <begin position="231"/>
        <end position="248"/>
    </location>
</feature>
<feature type="compositionally biased region" description="Gly residues" evidence="8">
    <location>
        <begin position="577"/>
        <end position="592"/>
    </location>
</feature>
<feature type="compositionally biased region" description="Low complexity" evidence="8">
    <location>
        <begin position="300"/>
        <end position="327"/>
    </location>
</feature>
<sequence length="654" mass="68224">MGYDDNDDIPSFSSPEDEVRYWKSKVNDLHDTLNETEATLQDFMESSKELEAEMEREISASNRKQADLQNKNEALRADVDTWKSKYQSSLAEHNKTLADLNKEVEVLRESHNIYKTKVRDMELVNDELESAERMVQSSLVDMEGRYNKAIERTALLEEELVTKATLEEENQRLKDEIRELNEELAVVRNMTPSISRAQSRSDGPAAVADDIHASIEADLNLSDLVVNRPMSSASSASVGQQSATSATARAERAMSPNATVNSINKPRTAPISAQARPSHLSHSRRGSRDLRGLTMHEPVSAGGAPRASGTTSSSSRTLQSTRLTRPLGTTSTRRSGVAPAGSSGGAQRMVQDMMARMKTLETRINSARNLSRLPQSTLASSTSSRYGLGDAPSAIPRPSSRLGNSTGPGAAAAAASSANNYTPRASLSRRDSLDGRPSGSAIPIPSGGLARSTLGPRPSSRLSNAGRDTPPLPNNGAVSPSDEQFFSTGTINGGLYHSSASGSHSGHGGAGPVLNRKRSATGGSHLGAKPRGSGSALPLPSNAMLKTSLGGAAPSRLSTGMMGDRDGSDSGHHQDGGSSGGGKYGRAAGGVAGPPSSWMTRIGATPAQAAGAGNGVAGAGSASSTAAATGQGISARPRSSSGARPGYGGSSLRR</sequence>
<evidence type="ECO:0000256" key="3">
    <source>
        <dbReference type="ARBA" id="ARBA00022490"/>
    </source>
</evidence>